<proteinExistence type="predicted"/>
<keyword evidence="1" id="KW-0812">Transmembrane</keyword>
<feature type="transmembrane region" description="Helical" evidence="1">
    <location>
        <begin position="39"/>
        <end position="60"/>
    </location>
</feature>
<reference evidence="2" key="1">
    <citation type="journal article" date="2014" name="Int. J. Syst. Evol. Microbiol.">
        <title>Complete genome sequence of Corynebacterium casei LMG S-19264T (=DSM 44701T), isolated from a smear-ripened cheese.</title>
        <authorList>
            <consortium name="US DOE Joint Genome Institute (JGI-PGF)"/>
            <person name="Walter F."/>
            <person name="Albersmeier A."/>
            <person name="Kalinowski J."/>
            <person name="Ruckert C."/>
        </authorList>
    </citation>
    <scope>NUCLEOTIDE SEQUENCE</scope>
    <source>
        <strain evidence="2">NBRC 112290</strain>
    </source>
</reference>
<sequence length="117" mass="12336">MLTFSIDPALVIALLVSTVLPVLVGLVTTRVTSGGRKATLLAGLALVTSLLTELGSAIAADQPYDVGLGLLLALPVFVVSVAMHYGLWKPVGASTAVQRVGAPRMTRREYRAQHRID</sequence>
<dbReference type="Proteomes" id="UP001157161">
    <property type="component" value="Unassembled WGS sequence"/>
</dbReference>
<name>A0AA37XEB7_9MICO</name>
<keyword evidence="1" id="KW-1133">Transmembrane helix</keyword>
<dbReference type="RefSeq" id="WP_284250414.1">
    <property type="nucleotide sequence ID" value="NZ_BSUM01000001.1"/>
</dbReference>
<feature type="transmembrane region" description="Helical" evidence="1">
    <location>
        <begin position="66"/>
        <end position="88"/>
    </location>
</feature>
<reference evidence="2" key="2">
    <citation type="submission" date="2023-02" db="EMBL/GenBank/DDBJ databases">
        <authorList>
            <person name="Sun Q."/>
            <person name="Mori K."/>
        </authorList>
    </citation>
    <scope>NUCLEOTIDE SEQUENCE</scope>
    <source>
        <strain evidence="2">NBRC 112290</strain>
    </source>
</reference>
<dbReference type="AlphaFoldDB" id="A0AA37XEB7"/>
<comment type="caution">
    <text evidence="2">The sequence shown here is derived from an EMBL/GenBank/DDBJ whole genome shotgun (WGS) entry which is preliminary data.</text>
</comment>
<protein>
    <submittedName>
        <fullName evidence="2">Uncharacterized protein</fullName>
    </submittedName>
</protein>
<gene>
    <name evidence="2" type="ORF">GCM10025875_16100</name>
</gene>
<keyword evidence="1" id="KW-0472">Membrane</keyword>
<evidence type="ECO:0000313" key="3">
    <source>
        <dbReference type="Proteomes" id="UP001157161"/>
    </source>
</evidence>
<evidence type="ECO:0000256" key="1">
    <source>
        <dbReference type="SAM" id="Phobius"/>
    </source>
</evidence>
<accession>A0AA37XEB7</accession>
<feature type="transmembrane region" description="Helical" evidence="1">
    <location>
        <begin position="6"/>
        <end position="27"/>
    </location>
</feature>
<keyword evidence="3" id="KW-1185">Reference proteome</keyword>
<evidence type="ECO:0000313" key="2">
    <source>
        <dbReference type="EMBL" id="GMA31618.1"/>
    </source>
</evidence>
<organism evidence="2 3">
    <name type="scientific">Litorihabitans aurantiacus</name>
    <dbReference type="NCBI Taxonomy" id="1930061"/>
    <lineage>
        <taxon>Bacteria</taxon>
        <taxon>Bacillati</taxon>
        <taxon>Actinomycetota</taxon>
        <taxon>Actinomycetes</taxon>
        <taxon>Micrococcales</taxon>
        <taxon>Beutenbergiaceae</taxon>
        <taxon>Litorihabitans</taxon>
    </lineage>
</organism>
<dbReference type="EMBL" id="BSUM01000001">
    <property type="protein sequence ID" value="GMA31618.1"/>
    <property type="molecule type" value="Genomic_DNA"/>
</dbReference>